<organism evidence="1">
    <name type="scientific">freshwater metagenome</name>
    <dbReference type="NCBI Taxonomy" id="449393"/>
    <lineage>
        <taxon>unclassified sequences</taxon>
        <taxon>metagenomes</taxon>
        <taxon>ecological metagenomes</taxon>
    </lineage>
</organism>
<accession>A0A6J7UB17</accession>
<dbReference type="GO" id="GO:0005794">
    <property type="term" value="C:Golgi apparatus"/>
    <property type="evidence" value="ECO:0007669"/>
    <property type="project" value="TreeGrafter"/>
</dbReference>
<dbReference type="SUPFAM" id="SSF110296">
    <property type="entry name" value="Oligoxyloglucan reducing end-specific cellobiohydrolase"/>
    <property type="match status" value="3"/>
</dbReference>
<dbReference type="InterPro" id="IPR050310">
    <property type="entry name" value="VPS10-sortilin"/>
</dbReference>
<dbReference type="EMBL" id="CAFBQS010000055">
    <property type="protein sequence ID" value="CAB5062066.1"/>
    <property type="molecule type" value="Genomic_DNA"/>
</dbReference>
<dbReference type="Gene3D" id="2.130.10.10">
    <property type="entry name" value="YVTN repeat-like/Quinoprotein amine dehydrogenase"/>
    <property type="match status" value="3"/>
</dbReference>
<name>A0A6J7UB17_9ZZZZ</name>
<reference evidence="1" key="1">
    <citation type="submission" date="2020-05" db="EMBL/GenBank/DDBJ databases">
        <authorList>
            <person name="Chiriac C."/>
            <person name="Salcher M."/>
            <person name="Ghai R."/>
            <person name="Kavagutti S V."/>
        </authorList>
    </citation>
    <scope>NUCLEOTIDE SEQUENCE</scope>
</reference>
<dbReference type="InterPro" id="IPR015943">
    <property type="entry name" value="WD40/YVTN_repeat-like_dom_sf"/>
</dbReference>
<gene>
    <name evidence="1" type="ORF">UFOPK4366_00415</name>
</gene>
<dbReference type="PANTHER" id="PTHR12106:SF27">
    <property type="entry name" value="SORTILIN-RELATED RECEPTOR"/>
    <property type="match status" value="1"/>
</dbReference>
<dbReference type="GO" id="GO:0006892">
    <property type="term" value="P:post-Golgi vesicle-mediated transport"/>
    <property type="evidence" value="ECO:0007669"/>
    <property type="project" value="TreeGrafter"/>
</dbReference>
<protein>
    <submittedName>
        <fullName evidence="1">Unannotated protein</fullName>
    </submittedName>
</protein>
<sequence length="1027" mass="106436">MATSSTGWREKMMRPLLLILLISSSAIISNQQSASAAPAPTATWTSGTPATSICTTGHVYLGEAITATSGNNGNHTYSWKSNGTTKATTQSYTISATSGHNLAGQTLTSTINTGNSVETACPGQTIKISNRTKSRDLSMSGGASSVNNGAKFTSPFKFTGEDNEDSEYWVPVVRVTLSGGGTLSGTTPSFNVDEDGGLAFPDLKITGQAGQKYTLTFSFATTFGCYISGGGDCTKSKEVTLIGDPPGLSAARTPTFGTPQATADGFIVNVTNYDANFDWAASITNSGPGAVTKGTANGTSLPLTVTGLNPLETTTIKVDTTRSGYTPGTANIESAASEGAARNPIFGTPTQTDDGFTVNVTNYNASYNWSAVIANSGPGSVALGTPSGLNLPITVSGLAPSQSTTITVRTTRSNYANGSADQFSSAKISDLDPSLGVIGKWNSVATSADGQIVLLSGIKTKLYVSKDAGVTWRARATSQNWIATTVSDDGLILAAAVSGGQIYTSTDSGVTWSARDSNRNWRSIASSADGTKLFATVYGGQIYTSTDSGATWSAKATNLNWRAIASSADGATLAAAVYNGKIWKSTDSGANWTEINSTRKWSGISISDNGNVLAAVESGGTVYVSQNGGGTWASPASINDVVKDLWNSIACNSDCSKIALSSTSGRSAMVDNTGTYIADSMINENFLTWSCVAIDGSGLLVIGVTNSGAIRTKSANANALITQRVASASVNFRDIAISSNGLKIITGAWNSYLFTSTQSYSDLTKLDSSPATSNSVPTALWRAVASSSDGVKLVAAVFNGKIYTSTNSGANWTQRGVNRPWSAIASSDDGVNLVAATLGGNLYNSTNSGATWTKRAVVAQWSAVAASSDGSKFVATAAGGKIYTSTDSGVTWVARATNLNWSSVASNENGNKLVATDNGGKLGGQIWISDDSGLTWSKVTTTPRLWSSVASSRFGNKLVATVASGKIYTSADSGTTWISRNYVGNWKKVVSSGTADKLYAIDYGKSIWRSTDNGATWAIFSADNWSK</sequence>
<proteinExistence type="predicted"/>
<dbReference type="CDD" id="cd15482">
    <property type="entry name" value="Sialidase_non-viral"/>
    <property type="match status" value="2"/>
</dbReference>
<dbReference type="PANTHER" id="PTHR12106">
    <property type="entry name" value="SORTILIN RELATED"/>
    <property type="match status" value="1"/>
</dbReference>
<evidence type="ECO:0000313" key="1">
    <source>
        <dbReference type="EMBL" id="CAB5062066.1"/>
    </source>
</evidence>
<dbReference type="GO" id="GO:0016020">
    <property type="term" value="C:membrane"/>
    <property type="evidence" value="ECO:0007669"/>
    <property type="project" value="TreeGrafter"/>
</dbReference>
<dbReference type="AlphaFoldDB" id="A0A6J7UB17"/>